<dbReference type="HOGENOM" id="CLU_2734588_0_0_5"/>
<dbReference type="Proteomes" id="UP000018542">
    <property type="component" value="Chromosome"/>
</dbReference>
<dbReference type="PATRIC" id="fig|1029756.8.peg.3154"/>
<reference evidence="2 3" key="1">
    <citation type="journal article" date="2014" name="Genome Announc.">
        <title>Complete Genome Sequence of Hyphomicrobium nitrativorans Strain NL23, a Denitrifying Bacterium Isolated from Biofilm of a Methanol-Fed Denitrification System Treating Seawater at the Montreal Biodome.</title>
        <authorList>
            <person name="Martineau C."/>
            <person name="Villeneuve C."/>
            <person name="Mauffrey F."/>
            <person name="Villemur R."/>
        </authorList>
    </citation>
    <scope>NUCLEOTIDE SEQUENCE [LARGE SCALE GENOMIC DNA]</scope>
    <source>
        <strain evidence="2">NL23</strain>
    </source>
</reference>
<evidence type="ECO:0000256" key="1">
    <source>
        <dbReference type="SAM" id="Phobius"/>
    </source>
</evidence>
<name>V5SIL3_9HYPH</name>
<dbReference type="EMBL" id="CP006912">
    <property type="protein sequence ID" value="AHB50373.1"/>
    <property type="molecule type" value="Genomic_DNA"/>
</dbReference>
<gene>
    <name evidence="2" type="ORF">W911_15130</name>
</gene>
<feature type="transmembrane region" description="Helical" evidence="1">
    <location>
        <begin position="43"/>
        <end position="63"/>
    </location>
</feature>
<proteinExistence type="predicted"/>
<feature type="transmembrane region" description="Helical" evidence="1">
    <location>
        <begin position="7"/>
        <end position="31"/>
    </location>
</feature>
<dbReference type="OrthoDB" id="7933747at2"/>
<keyword evidence="1" id="KW-0472">Membrane</keyword>
<protein>
    <submittedName>
        <fullName evidence="2">Uncharacterized protein</fullName>
    </submittedName>
</protein>
<keyword evidence="1" id="KW-1133">Transmembrane helix</keyword>
<organism evidence="2 3">
    <name type="scientific">Hyphomicrobium nitrativorans NL23</name>
    <dbReference type="NCBI Taxonomy" id="1029756"/>
    <lineage>
        <taxon>Bacteria</taxon>
        <taxon>Pseudomonadati</taxon>
        <taxon>Pseudomonadota</taxon>
        <taxon>Alphaproteobacteria</taxon>
        <taxon>Hyphomicrobiales</taxon>
        <taxon>Hyphomicrobiaceae</taxon>
        <taxon>Hyphomicrobium</taxon>
    </lineage>
</organism>
<accession>V5SIL3</accession>
<dbReference type="RefSeq" id="WP_023788332.1">
    <property type="nucleotide sequence ID" value="NC_022997.1"/>
</dbReference>
<sequence length="71" mass="8095">MTRRAVRIAWIGVGICLVIAVIASVLTLLGPPDQPWNRSLRELSTLMDVAALLFWIAIFAIYWSRKRRRGD</sequence>
<dbReference type="KEGG" id="hni:W911_15130"/>
<keyword evidence="1" id="KW-0812">Transmembrane</keyword>
<evidence type="ECO:0000313" key="2">
    <source>
        <dbReference type="EMBL" id="AHB50373.1"/>
    </source>
</evidence>
<dbReference type="AlphaFoldDB" id="V5SIL3"/>
<keyword evidence="3" id="KW-1185">Reference proteome</keyword>
<evidence type="ECO:0000313" key="3">
    <source>
        <dbReference type="Proteomes" id="UP000018542"/>
    </source>
</evidence>